<evidence type="ECO:0000256" key="1">
    <source>
        <dbReference type="ARBA" id="ARBA00022468"/>
    </source>
</evidence>
<dbReference type="GO" id="GO:0005096">
    <property type="term" value="F:GTPase activator activity"/>
    <property type="evidence" value="ECO:0007669"/>
    <property type="project" value="UniProtKB-KW"/>
</dbReference>
<keyword evidence="6" id="KW-1185">Reference proteome</keyword>
<dbReference type="AlphaFoldDB" id="M5FUP1"/>
<dbReference type="SMART" id="SM00233">
    <property type="entry name" value="PH"/>
    <property type="match status" value="1"/>
</dbReference>
<dbReference type="Pfam" id="PF00169">
    <property type="entry name" value="PH"/>
    <property type="match status" value="1"/>
</dbReference>
<evidence type="ECO:0000313" key="6">
    <source>
        <dbReference type="Proteomes" id="UP000030653"/>
    </source>
</evidence>
<gene>
    <name evidence="5" type="ORF">DACRYDRAFT_59944</name>
</gene>
<name>M5FUP1_DACPD</name>
<dbReference type="STRING" id="1858805.M5FUP1"/>
<proteinExistence type="predicted"/>
<dbReference type="InterPro" id="IPR000198">
    <property type="entry name" value="RhoGAP_dom"/>
</dbReference>
<dbReference type="HOGENOM" id="CLU_544032_0_0_1"/>
<dbReference type="Gene3D" id="2.30.29.30">
    <property type="entry name" value="Pleckstrin-homology domain (PH domain)/Phosphotyrosine-binding domain (PTB)"/>
    <property type="match status" value="1"/>
</dbReference>
<dbReference type="InterPro" id="IPR001849">
    <property type="entry name" value="PH_domain"/>
</dbReference>
<dbReference type="CDD" id="cd00159">
    <property type="entry name" value="RhoGAP"/>
    <property type="match status" value="1"/>
</dbReference>
<keyword evidence="1" id="KW-0343">GTPase activation</keyword>
<feature type="domain" description="Rho-GAP" evidence="4">
    <location>
        <begin position="196"/>
        <end position="394"/>
    </location>
</feature>
<dbReference type="SUPFAM" id="SSF50729">
    <property type="entry name" value="PH domain-like"/>
    <property type="match status" value="1"/>
</dbReference>
<dbReference type="RefSeq" id="XP_040623884.1">
    <property type="nucleotide sequence ID" value="XM_040775596.1"/>
</dbReference>
<dbReference type="InterPro" id="IPR008936">
    <property type="entry name" value="Rho_GTPase_activation_prot"/>
</dbReference>
<dbReference type="OMA" id="RTTDIHA"/>
<dbReference type="PROSITE" id="PS50238">
    <property type="entry name" value="RHOGAP"/>
    <property type="match status" value="1"/>
</dbReference>
<reference evidence="5 6" key="1">
    <citation type="journal article" date="2012" name="Science">
        <title>The Paleozoic origin of enzymatic lignin decomposition reconstructed from 31 fungal genomes.</title>
        <authorList>
            <person name="Floudas D."/>
            <person name="Binder M."/>
            <person name="Riley R."/>
            <person name="Barry K."/>
            <person name="Blanchette R.A."/>
            <person name="Henrissat B."/>
            <person name="Martinez A.T."/>
            <person name="Otillar R."/>
            <person name="Spatafora J.W."/>
            <person name="Yadav J.S."/>
            <person name="Aerts A."/>
            <person name="Benoit I."/>
            <person name="Boyd A."/>
            <person name="Carlson A."/>
            <person name="Copeland A."/>
            <person name="Coutinho P.M."/>
            <person name="de Vries R.P."/>
            <person name="Ferreira P."/>
            <person name="Findley K."/>
            <person name="Foster B."/>
            <person name="Gaskell J."/>
            <person name="Glotzer D."/>
            <person name="Gorecki P."/>
            <person name="Heitman J."/>
            <person name="Hesse C."/>
            <person name="Hori C."/>
            <person name="Igarashi K."/>
            <person name="Jurgens J.A."/>
            <person name="Kallen N."/>
            <person name="Kersten P."/>
            <person name="Kohler A."/>
            <person name="Kuees U."/>
            <person name="Kumar T.K.A."/>
            <person name="Kuo A."/>
            <person name="LaButti K."/>
            <person name="Larrondo L.F."/>
            <person name="Lindquist E."/>
            <person name="Ling A."/>
            <person name="Lombard V."/>
            <person name="Lucas S."/>
            <person name="Lundell T."/>
            <person name="Martin R."/>
            <person name="McLaughlin D.J."/>
            <person name="Morgenstern I."/>
            <person name="Morin E."/>
            <person name="Murat C."/>
            <person name="Nagy L.G."/>
            <person name="Nolan M."/>
            <person name="Ohm R.A."/>
            <person name="Patyshakuliyeva A."/>
            <person name="Rokas A."/>
            <person name="Ruiz-Duenas F.J."/>
            <person name="Sabat G."/>
            <person name="Salamov A."/>
            <person name="Samejima M."/>
            <person name="Schmutz J."/>
            <person name="Slot J.C."/>
            <person name="St John F."/>
            <person name="Stenlid J."/>
            <person name="Sun H."/>
            <person name="Sun S."/>
            <person name="Syed K."/>
            <person name="Tsang A."/>
            <person name="Wiebenga A."/>
            <person name="Young D."/>
            <person name="Pisabarro A."/>
            <person name="Eastwood D.C."/>
            <person name="Martin F."/>
            <person name="Cullen D."/>
            <person name="Grigoriev I.V."/>
            <person name="Hibbett D.S."/>
        </authorList>
    </citation>
    <scope>NUCLEOTIDE SEQUENCE [LARGE SCALE GENOMIC DNA]</scope>
    <source>
        <strain evidence="5 6">DJM-731 SS1</strain>
    </source>
</reference>
<dbReference type="PANTHER" id="PTHR23176:SF129">
    <property type="entry name" value="RHO GTPASE ACTIVATING PROTEIN AT 16F, ISOFORM E-RELATED"/>
    <property type="match status" value="1"/>
</dbReference>
<feature type="domain" description="PH" evidence="3">
    <location>
        <begin position="124"/>
        <end position="158"/>
    </location>
</feature>
<dbReference type="InterPro" id="IPR011993">
    <property type="entry name" value="PH-like_dom_sf"/>
</dbReference>
<organism evidence="5 6">
    <name type="scientific">Dacryopinax primogenitus (strain DJM 731)</name>
    <name type="common">Brown rot fungus</name>
    <dbReference type="NCBI Taxonomy" id="1858805"/>
    <lineage>
        <taxon>Eukaryota</taxon>
        <taxon>Fungi</taxon>
        <taxon>Dikarya</taxon>
        <taxon>Basidiomycota</taxon>
        <taxon>Agaricomycotina</taxon>
        <taxon>Dacrymycetes</taxon>
        <taxon>Dacrymycetales</taxon>
        <taxon>Dacrymycetaceae</taxon>
        <taxon>Dacryopinax</taxon>
    </lineage>
</organism>
<dbReference type="SUPFAM" id="SSF48350">
    <property type="entry name" value="GTPase activation domain, GAP"/>
    <property type="match status" value="1"/>
</dbReference>
<dbReference type="SMART" id="SM00324">
    <property type="entry name" value="RhoGAP"/>
    <property type="match status" value="1"/>
</dbReference>
<evidence type="ECO:0000313" key="5">
    <source>
        <dbReference type="EMBL" id="EJT96986.1"/>
    </source>
</evidence>
<evidence type="ECO:0000259" key="4">
    <source>
        <dbReference type="PROSITE" id="PS50238"/>
    </source>
</evidence>
<accession>M5FUP1</accession>
<sequence>MRPFVRTITVQLDKLKRDRQVRDRLARDIRADKEKLGKKETDANRLSTQPKKPVKPGHKKGRSVTAFFRVVRPLSTVFGTDKPDLSYADKSLPELDFSAPSKPALSLSLVHATVRVLPNEVRSFTFAVETEDGGRYVLQATSPIDREQWISAITRAAQISAARRSLMEAQAPKLDLENSDWQARPPSQHPKSVYGVNLTTLLERGDSHLTDRGMPLIISQLIEEVERRGLTETGIYRISGSRAVIESIRNNIDKGLPFELVVDEYTDIYAICDAIKQWFRDLPESILPATLLKDFEQALKIEDYNARMFRIQDLVVGLPRANFLCLRGLAEHLYKVTDYEDQNQMHADNLATVWAPTLCRLPNVSQIPIFQVFGVLGPATGIVKQCILQYHWIFNEPDEVEPESAADTELATPTADTPAVEERRFSLTVDDEGALVVQEEPLERSSIDSQASSVRMMPDIEFTGPTPEPSVDSHGEYSAAQYEYEQSFYPVAATSTIIGYP</sequence>
<dbReference type="InterPro" id="IPR050729">
    <property type="entry name" value="Rho-GAP"/>
</dbReference>
<dbReference type="CDD" id="cd00821">
    <property type="entry name" value="PH"/>
    <property type="match status" value="1"/>
</dbReference>
<dbReference type="EMBL" id="JH795879">
    <property type="protein sequence ID" value="EJT96986.1"/>
    <property type="molecule type" value="Genomic_DNA"/>
</dbReference>
<dbReference type="Pfam" id="PF00620">
    <property type="entry name" value="RhoGAP"/>
    <property type="match status" value="1"/>
</dbReference>
<evidence type="ECO:0000256" key="2">
    <source>
        <dbReference type="SAM" id="MobiDB-lite"/>
    </source>
</evidence>
<dbReference type="PROSITE" id="PS50003">
    <property type="entry name" value="PH_DOMAIN"/>
    <property type="match status" value="1"/>
</dbReference>
<feature type="compositionally biased region" description="Basic and acidic residues" evidence="2">
    <location>
        <begin position="30"/>
        <end position="43"/>
    </location>
</feature>
<dbReference type="GO" id="GO:0005737">
    <property type="term" value="C:cytoplasm"/>
    <property type="evidence" value="ECO:0007669"/>
    <property type="project" value="TreeGrafter"/>
</dbReference>
<evidence type="ECO:0000259" key="3">
    <source>
        <dbReference type="PROSITE" id="PS50003"/>
    </source>
</evidence>
<dbReference type="GeneID" id="63690658"/>
<feature type="region of interest" description="Disordered" evidence="2">
    <location>
        <begin position="30"/>
        <end position="60"/>
    </location>
</feature>
<dbReference type="Proteomes" id="UP000030653">
    <property type="component" value="Unassembled WGS sequence"/>
</dbReference>
<dbReference type="GO" id="GO:0007165">
    <property type="term" value="P:signal transduction"/>
    <property type="evidence" value="ECO:0007669"/>
    <property type="project" value="InterPro"/>
</dbReference>
<dbReference type="PANTHER" id="PTHR23176">
    <property type="entry name" value="RHO/RAC/CDC GTPASE-ACTIVATING PROTEIN"/>
    <property type="match status" value="1"/>
</dbReference>
<dbReference type="Gene3D" id="1.10.555.10">
    <property type="entry name" value="Rho GTPase activation protein"/>
    <property type="match status" value="1"/>
</dbReference>
<dbReference type="OrthoDB" id="79452at2759"/>
<protein>
    <submittedName>
        <fullName evidence="5">RhoGAP-domain-containing protein</fullName>
    </submittedName>
</protein>